<evidence type="ECO:0000256" key="7">
    <source>
        <dbReference type="ARBA" id="ARBA00022932"/>
    </source>
</evidence>
<dbReference type="InterPro" id="IPR022635">
    <property type="entry name" value="DNA_polIII_beta_C"/>
</dbReference>
<evidence type="ECO:0000259" key="9">
    <source>
        <dbReference type="Pfam" id="PF00712"/>
    </source>
</evidence>
<comment type="subcellular location">
    <subcellularLocation>
        <location evidence="1">Cytoplasm</location>
    </subcellularLocation>
</comment>
<evidence type="ECO:0000256" key="5">
    <source>
        <dbReference type="ARBA" id="ARBA00022695"/>
    </source>
</evidence>
<dbReference type="GO" id="GO:0009360">
    <property type="term" value="C:DNA polymerase III complex"/>
    <property type="evidence" value="ECO:0007669"/>
    <property type="project" value="InterPro"/>
</dbReference>
<keyword evidence="7" id="KW-0239">DNA-directed DNA polymerase</keyword>
<proteinExistence type="inferred from homology"/>
<keyword evidence="8" id="KW-0238">DNA-binding</keyword>
<gene>
    <name evidence="12" type="primary">dnaN_42</name>
    <name evidence="12" type="ORF">SDC9_109584</name>
</gene>
<dbReference type="EMBL" id="VSSQ01019007">
    <property type="protein sequence ID" value="MPM62707.1"/>
    <property type="molecule type" value="Genomic_DNA"/>
</dbReference>
<evidence type="ECO:0000259" key="10">
    <source>
        <dbReference type="Pfam" id="PF02767"/>
    </source>
</evidence>
<evidence type="ECO:0000256" key="4">
    <source>
        <dbReference type="ARBA" id="ARBA00022679"/>
    </source>
</evidence>
<evidence type="ECO:0000256" key="8">
    <source>
        <dbReference type="ARBA" id="ARBA00023125"/>
    </source>
</evidence>
<protein>
    <submittedName>
        <fullName evidence="12">Beta sliding clamp</fullName>
    </submittedName>
</protein>
<dbReference type="AlphaFoldDB" id="A0A645BBL2"/>
<feature type="domain" description="DNA polymerase III beta sliding clamp C-terminal" evidence="11">
    <location>
        <begin position="252"/>
        <end position="368"/>
    </location>
</feature>
<keyword evidence="5" id="KW-0548">Nucleotidyltransferase</keyword>
<dbReference type="Pfam" id="PF02767">
    <property type="entry name" value="DNA_pol3_beta_2"/>
    <property type="match status" value="1"/>
</dbReference>
<evidence type="ECO:0000256" key="1">
    <source>
        <dbReference type="ARBA" id="ARBA00004496"/>
    </source>
</evidence>
<dbReference type="Pfam" id="PF02768">
    <property type="entry name" value="DNA_pol3_beta_3"/>
    <property type="match status" value="1"/>
</dbReference>
<reference evidence="12" key="1">
    <citation type="submission" date="2019-08" db="EMBL/GenBank/DDBJ databases">
        <authorList>
            <person name="Kucharzyk K."/>
            <person name="Murdoch R.W."/>
            <person name="Higgins S."/>
            <person name="Loffler F."/>
        </authorList>
    </citation>
    <scope>NUCLEOTIDE SEQUENCE</scope>
</reference>
<dbReference type="GO" id="GO:0003887">
    <property type="term" value="F:DNA-directed DNA polymerase activity"/>
    <property type="evidence" value="ECO:0007669"/>
    <property type="project" value="UniProtKB-KW"/>
</dbReference>
<dbReference type="InterPro" id="IPR022637">
    <property type="entry name" value="DNA_polIII_beta_cen"/>
</dbReference>
<dbReference type="InterPro" id="IPR001001">
    <property type="entry name" value="DNA_polIII_beta"/>
</dbReference>
<comment type="caution">
    <text evidence="12">The sequence shown here is derived from an EMBL/GenBank/DDBJ whole genome shotgun (WGS) entry which is preliminary data.</text>
</comment>
<name>A0A645BBL2_9ZZZZ</name>
<dbReference type="NCBIfam" id="TIGR00663">
    <property type="entry name" value="dnan"/>
    <property type="match status" value="1"/>
</dbReference>
<evidence type="ECO:0000256" key="6">
    <source>
        <dbReference type="ARBA" id="ARBA00022705"/>
    </source>
</evidence>
<dbReference type="GO" id="GO:0006271">
    <property type="term" value="P:DNA strand elongation involved in DNA replication"/>
    <property type="evidence" value="ECO:0007669"/>
    <property type="project" value="TreeGrafter"/>
</dbReference>
<keyword evidence="3" id="KW-0963">Cytoplasm</keyword>
<dbReference type="PIRSF" id="PIRSF000804">
    <property type="entry name" value="DNA_pol_III_b"/>
    <property type="match status" value="1"/>
</dbReference>
<evidence type="ECO:0000259" key="11">
    <source>
        <dbReference type="Pfam" id="PF02768"/>
    </source>
</evidence>
<dbReference type="InterPro" id="IPR022634">
    <property type="entry name" value="DNA_polIII_beta_N"/>
</dbReference>
<dbReference type="GO" id="GO:0008408">
    <property type="term" value="F:3'-5' exonuclease activity"/>
    <property type="evidence" value="ECO:0007669"/>
    <property type="project" value="InterPro"/>
</dbReference>
<sequence length="369" mass="41054">MFIRAESKALNEAIAPALCAVSAKNTVAVLECLYLNAEDGKLTVIGYDNSKGMKTSCDADIIESGCILVKGMKFAGIIKMMPQGEITIATDERNNVSISSGKTKFEIAGMSGDIFPALPELVSEKGITLSQAFLKKMISQTIFSYAQTDIKPVYMGILFEFKDSELRVCSCDGYRISFCKAPFSSGESLTERFIVPGKTLTELQKLLKDDDTPVNIELTRRHIVFSFNGLFFFSRLMEGEFLDYENSFQKVFKTYITVDISELIDSIERAGLIIDDKMKTAIKFIIYGDVLQIKTATETGKIDEEITAEVEGEDLTIGFNHRYIIEALKGAQISGDDKIVMSLNTPFSGMVITPVDHEDYKYMILPVRM</sequence>
<keyword evidence="4" id="KW-0808">Transferase</keyword>
<dbReference type="Gene3D" id="3.10.150.10">
    <property type="entry name" value="DNA Polymerase III, subunit A, domain 2"/>
    <property type="match status" value="1"/>
</dbReference>
<dbReference type="Pfam" id="PF00712">
    <property type="entry name" value="DNA_pol3_beta"/>
    <property type="match status" value="1"/>
</dbReference>
<evidence type="ECO:0000313" key="12">
    <source>
        <dbReference type="EMBL" id="MPM62707.1"/>
    </source>
</evidence>
<accession>A0A645BBL2</accession>
<dbReference type="SMART" id="SM00480">
    <property type="entry name" value="POL3Bc"/>
    <property type="match status" value="1"/>
</dbReference>
<dbReference type="PANTHER" id="PTHR30478:SF0">
    <property type="entry name" value="BETA SLIDING CLAMP"/>
    <property type="match status" value="1"/>
</dbReference>
<dbReference type="GO" id="GO:0005737">
    <property type="term" value="C:cytoplasm"/>
    <property type="evidence" value="ECO:0007669"/>
    <property type="project" value="UniProtKB-SubCell"/>
</dbReference>
<evidence type="ECO:0000256" key="3">
    <source>
        <dbReference type="ARBA" id="ARBA00022490"/>
    </source>
</evidence>
<dbReference type="CDD" id="cd00140">
    <property type="entry name" value="beta_clamp"/>
    <property type="match status" value="1"/>
</dbReference>
<feature type="domain" description="DNA polymerase III beta sliding clamp N-terminal" evidence="9">
    <location>
        <begin position="1"/>
        <end position="119"/>
    </location>
</feature>
<dbReference type="Gene3D" id="3.70.10.10">
    <property type="match status" value="1"/>
</dbReference>
<dbReference type="InterPro" id="IPR046938">
    <property type="entry name" value="DNA_clamp_sf"/>
</dbReference>
<keyword evidence="6" id="KW-0235">DNA replication</keyword>
<feature type="domain" description="DNA polymerase III beta sliding clamp central" evidence="10">
    <location>
        <begin position="129"/>
        <end position="241"/>
    </location>
</feature>
<evidence type="ECO:0000256" key="2">
    <source>
        <dbReference type="ARBA" id="ARBA00010752"/>
    </source>
</evidence>
<dbReference type="GO" id="GO:0003677">
    <property type="term" value="F:DNA binding"/>
    <property type="evidence" value="ECO:0007669"/>
    <property type="project" value="UniProtKB-KW"/>
</dbReference>
<dbReference type="PANTHER" id="PTHR30478">
    <property type="entry name" value="DNA POLYMERASE III SUBUNIT BETA"/>
    <property type="match status" value="1"/>
</dbReference>
<comment type="similarity">
    <text evidence="2">Belongs to the beta sliding clamp family.</text>
</comment>
<dbReference type="SUPFAM" id="SSF55979">
    <property type="entry name" value="DNA clamp"/>
    <property type="match status" value="3"/>
</dbReference>
<organism evidence="12">
    <name type="scientific">bioreactor metagenome</name>
    <dbReference type="NCBI Taxonomy" id="1076179"/>
    <lineage>
        <taxon>unclassified sequences</taxon>
        <taxon>metagenomes</taxon>
        <taxon>ecological metagenomes</taxon>
    </lineage>
</organism>